<dbReference type="Proteomes" id="UP001642484">
    <property type="component" value="Unassembled WGS sequence"/>
</dbReference>
<name>A0ABP0I946_9DINO</name>
<dbReference type="EMBL" id="CAXAMN010002224">
    <property type="protein sequence ID" value="CAK8998507.1"/>
    <property type="molecule type" value="Genomic_DNA"/>
</dbReference>
<accession>A0ABP0I946</accession>
<proteinExistence type="predicted"/>
<protein>
    <submittedName>
        <fullName evidence="2">Uncharacterized protein</fullName>
    </submittedName>
</protein>
<evidence type="ECO:0000313" key="3">
    <source>
        <dbReference type="Proteomes" id="UP001642484"/>
    </source>
</evidence>
<keyword evidence="3" id="KW-1185">Reference proteome</keyword>
<reference evidence="2 3" key="1">
    <citation type="submission" date="2024-02" db="EMBL/GenBank/DDBJ databases">
        <authorList>
            <person name="Chen Y."/>
            <person name="Shah S."/>
            <person name="Dougan E. K."/>
            <person name="Thang M."/>
            <person name="Chan C."/>
        </authorList>
    </citation>
    <scope>NUCLEOTIDE SEQUENCE [LARGE SCALE GENOMIC DNA]</scope>
</reference>
<evidence type="ECO:0000256" key="1">
    <source>
        <dbReference type="SAM" id="MobiDB-lite"/>
    </source>
</evidence>
<organism evidence="2 3">
    <name type="scientific">Durusdinium trenchii</name>
    <dbReference type="NCBI Taxonomy" id="1381693"/>
    <lineage>
        <taxon>Eukaryota</taxon>
        <taxon>Sar</taxon>
        <taxon>Alveolata</taxon>
        <taxon>Dinophyceae</taxon>
        <taxon>Suessiales</taxon>
        <taxon>Symbiodiniaceae</taxon>
        <taxon>Durusdinium</taxon>
    </lineage>
</organism>
<feature type="region of interest" description="Disordered" evidence="1">
    <location>
        <begin position="158"/>
        <end position="205"/>
    </location>
</feature>
<sequence length="205" mass="23363">MVTRLMDVGEIRFTQEHVYDTFNANSERAGSVLDLMESILSGAKTPWDIPLIRVAAKKGAYWCVDNRRLFTYKHLQLGKIPVQVFSWKENREFELKYRNGLPFRRQTANGLRAGLIQRSPEPFPRSPVAEASLSKFQKLFTPKQQRKHDARIAALKLAREQETRERHRKQAAGVASHQRPASEEEAEEGTQCLEAQVEGSEGLTG</sequence>
<gene>
    <name evidence="2" type="ORF">CCMP2556_LOCUS5276</name>
</gene>
<evidence type="ECO:0000313" key="2">
    <source>
        <dbReference type="EMBL" id="CAK8998507.1"/>
    </source>
</evidence>
<comment type="caution">
    <text evidence="2">The sequence shown here is derived from an EMBL/GenBank/DDBJ whole genome shotgun (WGS) entry which is preliminary data.</text>
</comment>